<dbReference type="Proteomes" id="UP001548587">
    <property type="component" value="Unassembled WGS sequence"/>
</dbReference>
<accession>A0ABV2C351</accession>
<proteinExistence type="predicted"/>
<sequence>MNTDRVESFADDPADRIARVERTVRVPRDPLQPCTAGAPPLHGLGQPDREDLLLNGLLPELRRRDLLDIDHMGGDFRANLELPALRREAVAA</sequence>
<organism evidence="1 2">
    <name type="scientific">Burkholderia sola</name>
    <dbReference type="NCBI Taxonomy" id="2843302"/>
    <lineage>
        <taxon>Bacteria</taxon>
        <taxon>Pseudomonadati</taxon>
        <taxon>Pseudomonadota</taxon>
        <taxon>Betaproteobacteria</taxon>
        <taxon>Burkholderiales</taxon>
        <taxon>Burkholderiaceae</taxon>
        <taxon>Burkholderia</taxon>
        <taxon>Burkholderia cepacia complex</taxon>
    </lineage>
</organism>
<keyword evidence="2" id="KW-1185">Reference proteome</keyword>
<dbReference type="RefSeq" id="WP_235356312.1">
    <property type="nucleotide sequence ID" value="NZ_FR989673.1"/>
</dbReference>
<evidence type="ECO:0000313" key="1">
    <source>
        <dbReference type="EMBL" id="MET1473159.1"/>
    </source>
</evidence>
<name>A0ABV2C351_9BURK</name>
<gene>
    <name evidence="1" type="ORF">ABXL37_02760</name>
</gene>
<evidence type="ECO:0000313" key="2">
    <source>
        <dbReference type="Proteomes" id="UP001548587"/>
    </source>
</evidence>
<dbReference type="EMBL" id="JBEWCH010000001">
    <property type="protein sequence ID" value="MET1473159.1"/>
    <property type="molecule type" value="Genomic_DNA"/>
</dbReference>
<comment type="caution">
    <text evidence="1">The sequence shown here is derived from an EMBL/GenBank/DDBJ whole genome shotgun (WGS) entry which is preliminary data.</text>
</comment>
<reference evidence="1 2" key="1">
    <citation type="submission" date="2024-06" db="EMBL/GenBank/DDBJ databases">
        <title>Burkholderia sola in Mexico.</title>
        <authorList>
            <person name="Estrada P."/>
        </authorList>
    </citation>
    <scope>NUCLEOTIDE SEQUENCE [LARGE SCALE GENOMIC DNA]</scope>
    <source>
        <strain evidence="1 2">CpTa8-5</strain>
    </source>
</reference>
<protein>
    <submittedName>
        <fullName evidence="1">Uncharacterized protein</fullName>
    </submittedName>
</protein>